<feature type="domain" description="Membrane insertase YidC N-terminal" evidence="15">
    <location>
        <begin position="79"/>
        <end position="344"/>
    </location>
</feature>
<evidence type="ECO:0000313" key="16">
    <source>
        <dbReference type="EMBL" id="GFO58806.1"/>
    </source>
</evidence>
<evidence type="ECO:0000256" key="6">
    <source>
        <dbReference type="ARBA" id="ARBA00022692"/>
    </source>
</evidence>
<evidence type="ECO:0000256" key="8">
    <source>
        <dbReference type="ARBA" id="ARBA00022989"/>
    </source>
</evidence>
<dbReference type="InterPro" id="IPR001708">
    <property type="entry name" value="YidC/ALB3/OXA1/COX18"/>
</dbReference>
<dbReference type="InterPro" id="IPR038221">
    <property type="entry name" value="YidC_periplasmic_sf"/>
</dbReference>
<comment type="subunit">
    <text evidence="13">Interacts with the Sec translocase complex via SecD. Specifically interacts with transmembrane segments of nascent integral membrane proteins during membrane integration.</text>
</comment>
<evidence type="ECO:0000313" key="17">
    <source>
        <dbReference type="Proteomes" id="UP000556026"/>
    </source>
</evidence>
<evidence type="ECO:0000256" key="1">
    <source>
        <dbReference type="ARBA" id="ARBA00004429"/>
    </source>
</evidence>
<dbReference type="AlphaFoldDB" id="A0A6V8MFN7"/>
<evidence type="ECO:0000256" key="12">
    <source>
        <dbReference type="ARBA" id="ARBA00033342"/>
    </source>
</evidence>
<dbReference type="PRINTS" id="PR00701">
    <property type="entry name" value="60KDINNERMP"/>
</dbReference>
<dbReference type="GO" id="GO:0032977">
    <property type="term" value="F:membrane insertase activity"/>
    <property type="evidence" value="ECO:0007669"/>
    <property type="project" value="InterPro"/>
</dbReference>
<evidence type="ECO:0000256" key="3">
    <source>
        <dbReference type="ARBA" id="ARBA00015325"/>
    </source>
</evidence>
<accession>A0A6V8MFN7</accession>
<dbReference type="InterPro" id="IPR047196">
    <property type="entry name" value="YidC_ALB_C"/>
</dbReference>
<sequence>MEKRTIIAIVLSIGVLYAYSYLFPPAKPAVAPGTSAKQAQLSSGKQVPAVMSAPAVAAAAPVAPAAAVAGQPAAAPRDIIVDTDLYSAVFSTQGAGLKKLVLKKYKETAGPQGKDIVLIDESNPTRFALLTDSRELGIASNAVYQFSGDNLKLSDGNKGSIEFTTVTPQGVELKKRFSFAGNLYHIGLTEELRNAGAGRVDGKLHILQNDRVVPHKSEGRYEVYGPTTLAEGKVSSDKLDNLLKAPVQHSNNVTWSSFGDKYFMGAVIADKGSIATVSLSRPGTDSMLRDITAPAVSLQAGQSAALNYSIYYGPKDLDILKAQGNRLEDVIDYGWFGPVAKPLVFSLKYLYKYTGNYGIAIIIITFILKLIFFPLTHKSYKSMKEMQKLQPKMTELKEKFKNDRDAMNKAVMELYKTHKVNPMGGCLPMLVQIPVFFGLYRALMYSIELRHAPFMLWITDLSAKDPYYVTPIIMGATMFIQQKMTPSNMDPVQAKMMLMLPVVFTFMFLNFPSGLVVYWLVNNVLTIVQQMYINKTVQD</sequence>
<evidence type="ECO:0000256" key="5">
    <source>
        <dbReference type="ARBA" id="ARBA00022475"/>
    </source>
</evidence>
<feature type="transmembrane region" description="Helical" evidence="13">
    <location>
        <begin position="426"/>
        <end position="447"/>
    </location>
</feature>
<evidence type="ECO:0000256" key="9">
    <source>
        <dbReference type="ARBA" id="ARBA00023136"/>
    </source>
</evidence>
<dbReference type="InterPro" id="IPR028055">
    <property type="entry name" value="YidC/Oxa/ALB_C"/>
</dbReference>
<keyword evidence="4 13" id="KW-0813">Transport</keyword>
<keyword evidence="9 13" id="KW-0472">Membrane</keyword>
<feature type="transmembrane region" description="Helical" evidence="13">
    <location>
        <begin position="357"/>
        <end position="376"/>
    </location>
</feature>
<keyword evidence="7 13" id="KW-0653">Protein transport</keyword>
<dbReference type="CDD" id="cd19961">
    <property type="entry name" value="EcYidC-like_peri"/>
    <property type="match status" value="1"/>
</dbReference>
<dbReference type="PRINTS" id="PR01900">
    <property type="entry name" value="YIDCPROTEIN"/>
</dbReference>
<dbReference type="Pfam" id="PF14849">
    <property type="entry name" value="YidC_periplas"/>
    <property type="match status" value="1"/>
</dbReference>
<name>A0A6V8MFN7_9BACT</name>
<dbReference type="NCBIfam" id="TIGR03592">
    <property type="entry name" value="yidC_oxa1_cterm"/>
    <property type="match status" value="1"/>
</dbReference>
<gene>
    <name evidence="13 16" type="primary">yidC</name>
    <name evidence="16" type="ORF">GMST_11310</name>
</gene>
<feature type="domain" description="Membrane insertase YidC/Oxa/ALB C-terminal" evidence="14">
    <location>
        <begin position="357"/>
        <end position="535"/>
    </location>
</feature>
<dbReference type="InterPro" id="IPR028053">
    <property type="entry name" value="Membr_insert_YidC_N"/>
</dbReference>
<evidence type="ECO:0000259" key="14">
    <source>
        <dbReference type="Pfam" id="PF02096"/>
    </source>
</evidence>
<dbReference type="GO" id="GO:0005886">
    <property type="term" value="C:plasma membrane"/>
    <property type="evidence" value="ECO:0007669"/>
    <property type="project" value="UniProtKB-SubCell"/>
</dbReference>
<feature type="transmembrane region" description="Helical" evidence="13">
    <location>
        <begin position="497"/>
        <end position="521"/>
    </location>
</feature>
<dbReference type="GO" id="GO:0015031">
    <property type="term" value="P:protein transport"/>
    <property type="evidence" value="ECO:0007669"/>
    <property type="project" value="UniProtKB-KW"/>
</dbReference>
<keyword evidence="8 13" id="KW-1133">Transmembrane helix</keyword>
<dbReference type="Pfam" id="PF02096">
    <property type="entry name" value="60KD_IMP"/>
    <property type="match status" value="1"/>
</dbReference>
<protein>
    <recommendedName>
        <fullName evidence="3 13">Membrane protein insertase YidC</fullName>
    </recommendedName>
    <alternativeName>
        <fullName evidence="12 13">Foldase YidC</fullName>
    </alternativeName>
    <alternativeName>
        <fullName evidence="11 13">Membrane integrase YidC</fullName>
    </alternativeName>
    <alternativeName>
        <fullName evidence="13">Membrane protein YidC</fullName>
    </alternativeName>
</protein>
<evidence type="ECO:0000256" key="13">
    <source>
        <dbReference type="HAMAP-Rule" id="MF_01810"/>
    </source>
</evidence>
<keyword evidence="17" id="KW-1185">Reference proteome</keyword>
<comment type="subcellular location">
    <subcellularLocation>
        <location evidence="1">Cell inner membrane</location>
        <topology evidence="1">Multi-pass membrane protein</topology>
    </subcellularLocation>
    <subcellularLocation>
        <location evidence="13">Cell membrane</location>
        <topology evidence="13">Multi-pass membrane protein</topology>
    </subcellularLocation>
</comment>
<dbReference type="NCBIfam" id="TIGR03593">
    <property type="entry name" value="yidC_nterm"/>
    <property type="match status" value="1"/>
</dbReference>
<organism evidence="16 17">
    <name type="scientific">Geomonas silvestris</name>
    <dbReference type="NCBI Taxonomy" id="2740184"/>
    <lineage>
        <taxon>Bacteria</taxon>
        <taxon>Pseudomonadati</taxon>
        <taxon>Thermodesulfobacteriota</taxon>
        <taxon>Desulfuromonadia</taxon>
        <taxon>Geobacterales</taxon>
        <taxon>Geobacteraceae</taxon>
        <taxon>Geomonas</taxon>
    </lineage>
</organism>
<proteinExistence type="inferred from homology"/>
<evidence type="ECO:0000256" key="4">
    <source>
        <dbReference type="ARBA" id="ARBA00022448"/>
    </source>
</evidence>
<dbReference type="PANTHER" id="PTHR12428:SF65">
    <property type="entry name" value="CYTOCHROME C OXIDASE ASSEMBLY PROTEIN COX18, MITOCHONDRIAL"/>
    <property type="match status" value="1"/>
</dbReference>
<dbReference type="RefSeq" id="WP_183353653.1">
    <property type="nucleotide sequence ID" value="NZ_BLXX01000002.1"/>
</dbReference>
<reference evidence="17" key="1">
    <citation type="submission" date="2020-06" db="EMBL/GenBank/DDBJ databases">
        <title>Draft genomic sequence of Geomonas sp. Red330.</title>
        <authorList>
            <person name="Itoh H."/>
            <person name="Zhenxing X."/>
            <person name="Ushijima N."/>
            <person name="Masuda Y."/>
            <person name="Shiratori Y."/>
            <person name="Senoo K."/>
        </authorList>
    </citation>
    <scope>NUCLEOTIDE SEQUENCE [LARGE SCALE GENOMIC DNA]</scope>
    <source>
        <strain evidence="17">Red330</strain>
    </source>
</reference>
<evidence type="ECO:0000259" key="15">
    <source>
        <dbReference type="Pfam" id="PF14849"/>
    </source>
</evidence>
<dbReference type="GO" id="GO:0051205">
    <property type="term" value="P:protein insertion into membrane"/>
    <property type="evidence" value="ECO:0007669"/>
    <property type="project" value="TreeGrafter"/>
</dbReference>
<dbReference type="PANTHER" id="PTHR12428">
    <property type="entry name" value="OXA1"/>
    <property type="match status" value="1"/>
</dbReference>
<comment type="caution">
    <text evidence="13">Lacks conserved residue(s) required for the propagation of feature annotation.</text>
</comment>
<keyword evidence="10 13" id="KW-0143">Chaperone</keyword>
<dbReference type="HAMAP" id="MF_01810">
    <property type="entry name" value="YidC_type1"/>
    <property type="match status" value="1"/>
</dbReference>
<dbReference type="InterPro" id="IPR019998">
    <property type="entry name" value="Membr_insert_YidC"/>
</dbReference>
<evidence type="ECO:0000256" key="7">
    <source>
        <dbReference type="ARBA" id="ARBA00022927"/>
    </source>
</evidence>
<comment type="similarity">
    <text evidence="2 13">Belongs to the OXA1/ALB3/YidC family. Type 1 subfamily.</text>
</comment>
<keyword evidence="6 13" id="KW-0812">Transmembrane</keyword>
<comment type="caution">
    <text evidence="16">The sequence shown here is derived from an EMBL/GenBank/DDBJ whole genome shotgun (WGS) entry which is preliminary data.</text>
</comment>
<evidence type="ECO:0000256" key="2">
    <source>
        <dbReference type="ARBA" id="ARBA00010527"/>
    </source>
</evidence>
<dbReference type="EMBL" id="BLXX01000002">
    <property type="protein sequence ID" value="GFO58806.1"/>
    <property type="molecule type" value="Genomic_DNA"/>
</dbReference>
<dbReference type="CDD" id="cd20070">
    <property type="entry name" value="5TM_YidC_Alb3"/>
    <property type="match status" value="1"/>
</dbReference>
<comment type="function">
    <text evidence="13">Required for the insertion and/or proper folding and/or complex formation of integral membrane proteins into the membrane. Involved in integration of membrane proteins that insert both dependently and independently of the Sec translocase complex, as well as at least some lipoproteins. Aids folding of multispanning membrane proteins.</text>
</comment>
<dbReference type="NCBIfam" id="NF002352">
    <property type="entry name" value="PRK01318.1-3"/>
    <property type="match status" value="1"/>
</dbReference>
<dbReference type="Gene3D" id="2.70.98.90">
    <property type="match status" value="1"/>
</dbReference>
<evidence type="ECO:0000256" key="10">
    <source>
        <dbReference type="ARBA" id="ARBA00023186"/>
    </source>
</evidence>
<evidence type="ECO:0000256" key="11">
    <source>
        <dbReference type="ARBA" id="ARBA00033245"/>
    </source>
</evidence>
<keyword evidence="5 13" id="KW-1003">Cell membrane</keyword>
<dbReference type="Proteomes" id="UP000556026">
    <property type="component" value="Unassembled WGS sequence"/>
</dbReference>